<dbReference type="GO" id="GO:0005739">
    <property type="term" value="C:mitochondrion"/>
    <property type="evidence" value="ECO:0007669"/>
    <property type="project" value="UniProtKB-SubCell"/>
</dbReference>
<feature type="binding site" evidence="9">
    <location>
        <begin position="515"/>
        <end position="516"/>
    </location>
    <ligand>
        <name>NADP(+)</name>
        <dbReference type="ChEBI" id="CHEBI:58349"/>
    </ligand>
</feature>
<accession>A0AAD6U2I4</accession>
<dbReference type="GO" id="GO:0050660">
    <property type="term" value="F:flavin adenine dinucleotide binding"/>
    <property type="evidence" value="ECO:0007669"/>
    <property type="project" value="UniProtKB-UniRule"/>
</dbReference>
<feature type="binding site" evidence="9">
    <location>
        <position position="339"/>
    </location>
    <ligand>
        <name>FAD</name>
        <dbReference type="ChEBI" id="CHEBI:57692"/>
    </ligand>
</feature>
<gene>
    <name evidence="9" type="primary">TAH18</name>
    <name evidence="12" type="ORF">B0H15DRAFT_845077</name>
</gene>
<comment type="function">
    <text evidence="9">NADPH-dependent reductase which is a central component of the cytosolic iron-sulfur (Fe-S) protein assembly (CIA) machinery. Transfers electrons from NADPH via its FAD and FMN prosthetic groups to the [2Fe-2S] cluster of DRE2, another key component of the CIA machinery. In turn, this reduced cluster provides electrons for assembly of cytosolic iron-sulfur cluster proteins. Positively controls H(2)O(2)-induced cell death.</text>
</comment>
<comment type="catalytic activity">
    <reaction evidence="9">
        <text>2 oxidized [2Fe-2S]-[protein] + NADPH = 2 reduced [2Fe-2S]-[protein] + NADP(+) + H(+)</text>
        <dbReference type="Rhea" id="RHEA:67716"/>
        <dbReference type="Rhea" id="RHEA-COMP:17327"/>
        <dbReference type="Rhea" id="RHEA-COMP:17328"/>
        <dbReference type="ChEBI" id="CHEBI:15378"/>
        <dbReference type="ChEBI" id="CHEBI:33737"/>
        <dbReference type="ChEBI" id="CHEBI:33738"/>
        <dbReference type="ChEBI" id="CHEBI:57783"/>
        <dbReference type="ChEBI" id="CHEBI:58349"/>
    </reaction>
</comment>
<dbReference type="Gene3D" id="3.40.50.80">
    <property type="entry name" value="Nucleotide-binding domain of ferredoxin-NADP reductase (FNR) module"/>
    <property type="match status" value="1"/>
</dbReference>
<evidence type="ECO:0000259" key="10">
    <source>
        <dbReference type="PROSITE" id="PS50902"/>
    </source>
</evidence>
<feature type="domain" description="Flavodoxin-like" evidence="10">
    <location>
        <begin position="6"/>
        <end position="150"/>
    </location>
</feature>
<organism evidence="12 13">
    <name type="scientific">Mycena belliarum</name>
    <dbReference type="NCBI Taxonomy" id="1033014"/>
    <lineage>
        <taxon>Eukaryota</taxon>
        <taxon>Fungi</taxon>
        <taxon>Dikarya</taxon>
        <taxon>Basidiomycota</taxon>
        <taxon>Agaricomycotina</taxon>
        <taxon>Agaricomycetes</taxon>
        <taxon>Agaricomycetidae</taxon>
        <taxon>Agaricales</taxon>
        <taxon>Marasmiineae</taxon>
        <taxon>Mycenaceae</taxon>
        <taxon>Mycena</taxon>
    </lineage>
</organism>
<dbReference type="GO" id="GO:0010181">
    <property type="term" value="F:FMN binding"/>
    <property type="evidence" value="ECO:0007669"/>
    <property type="project" value="UniProtKB-UniRule"/>
</dbReference>
<evidence type="ECO:0000313" key="13">
    <source>
        <dbReference type="Proteomes" id="UP001222325"/>
    </source>
</evidence>
<feature type="binding site" evidence="9">
    <location>
        <position position="444"/>
    </location>
    <ligand>
        <name>NADP(+)</name>
        <dbReference type="ChEBI" id="CHEBI:58349"/>
    </ligand>
</feature>
<dbReference type="GO" id="GO:0160246">
    <property type="term" value="F:NADPH-iron-sulfur [2Fe-2S] protein oxidoreductase activity"/>
    <property type="evidence" value="ECO:0007669"/>
    <property type="project" value="InterPro"/>
</dbReference>
<dbReference type="PANTHER" id="PTHR19384">
    <property type="entry name" value="NITRIC OXIDE SYNTHASE-RELATED"/>
    <property type="match status" value="1"/>
</dbReference>
<dbReference type="Pfam" id="PF00667">
    <property type="entry name" value="FAD_binding_1"/>
    <property type="match status" value="1"/>
</dbReference>
<feature type="binding site" evidence="9">
    <location>
        <begin position="369"/>
        <end position="372"/>
    </location>
    <ligand>
        <name>FAD</name>
        <dbReference type="ChEBI" id="CHEBI:57692"/>
    </ligand>
</feature>
<dbReference type="Gene3D" id="3.40.50.360">
    <property type="match status" value="1"/>
</dbReference>
<evidence type="ECO:0000256" key="6">
    <source>
        <dbReference type="ARBA" id="ARBA00022827"/>
    </source>
</evidence>
<dbReference type="InterPro" id="IPR029039">
    <property type="entry name" value="Flavoprotein-like_sf"/>
</dbReference>
<keyword evidence="6 9" id="KW-0274">FAD</keyword>
<keyword evidence="5 9" id="KW-0288">FMN</keyword>
<comment type="cofactor">
    <cofactor evidence="1 9">
        <name>FMN</name>
        <dbReference type="ChEBI" id="CHEBI:58210"/>
    </cofactor>
</comment>
<dbReference type="GO" id="GO:0050661">
    <property type="term" value="F:NADP binding"/>
    <property type="evidence" value="ECO:0007669"/>
    <property type="project" value="UniProtKB-UniRule"/>
</dbReference>
<evidence type="ECO:0000256" key="2">
    <source>
        <dbReference type="ARBA" id="ARBA00001974"/>
    </source>
</evidence>
<dbReference type="Proteomes" id="UP001222325">
    <property type="component" value="Unassembled WGS sequence"/>
</dbReference>
<evidence type="ECO:0000256" key="5">
    <source>
        <dbReference type="ARBA" id="ARBA00022643"/>
    </source>
</evidence>
<comment type="subcellular location">
    <subcellularLocation>
        <location evidence="9">Cytoplasm</location>
    </subcellularLocation>
    <subcellularLocation>
        <location evidence="9">Mitochondrion</location>
    </subcellularLocation>
    <text evidence="9">Relocalizes to mitochondria after H(2)O(2) exposure.</text>
</comment>
<evidence type="ECO:0000259" key="11">
    <source>
        <dbReference type="PROSITE" id="PS51384"/>
    </source>
</evidence>
<dbReference type="Pfam" id="PF00258">
    <property type="entry name" value="Flavodoxin_1"/>
    <property type="match status" value="1"/>
</dbReference>
<dbReference type="AlphaFoldDB" id="A0AAD6U2I4"/>
<dbReference type="PROSITE" id="PS50902">
    <property type="entry name" value="FLAVODOXIN_LIKE"/>
    <property type="match status" value="1"/>
</dbReference>
<dbReference type="PROSITE" id="PS51384">
    <property type="entry name" value="FAD_FR"/>
    <property type="match status" value="1"/>
</dbReference>
<keyword evidence="4 9" id="KW-0285">Flavoprotein</keyword>
<evidence type="ECO:0000256" key="3">
    <source>
        <dbReference type="ARBA" id="ARBA00022490"/>
    </source>
</evidence>
<dbReference type="InterPro" id="IPR003097">
    <property type="entry name" value="CysJ-like_FAD-binding"/>
</dbReference>
<dbReference type="PRINTS" id="PR00371">
    <property type="entry name" value="FPNCR"/>
</dbReference>
<feature type="binding site" evidence="9">
    <location>
        <begin position="403"/>
        <end position="406"/>
    </location>
    <ligand>
        <name>FAD</name>
        <dbReference type="ChEBI" id="CHEBI:57692"/>
    </ligand>
</feature>
<dbReference type="InterPro" id="IPR008254">
    <property type="entry name" value="Flavodoxin/NO_synth"/>
</dbReference>
<dbReference type="GO" id="GO:0005829">
    <property type="term" value="C:cytosol"/>
    <property type="evidence" value="ECO:0007669"/>
    <property type="project" value="TreeGrafter"/>
</dbReference>
<dbReference type="SUPFAM" id="SSF52343">
    <property type="entry name" value="Ferredoxin reductase-like, C-terminal NADP-linked domain"/>
    <property type="match status" value="1"/>
</dbReference>
<dbReference type="EMBL" id="JARJCN010000032">
    <property type="protein sequence ID" value="KAJ7086046.1"/>
    <property type="molecule type" value="Genomic_DNA"/>
</dbReference>
<evidence type="ECO:0000256" key="4">
    <source>
        <dbReference type="ARBA" id="ARBA00022630"/>
    </source>
</evidence>
<comment type="cofactor">
    <cofactor evidence="2 9">
        <name>FAD</name>
        <dbReference type="ChEBI" id="CHEBI:57692"/>
    </cofactor>
</comment>
<dbReference type="HAMAP" id="MF_03178">
    <property type="entry name" value="NDOR1"/>
    <property type="match status" value="1"/>
</dbReference>
<comment type="caution">
    <text evidence="9">Lacks conserved residue(s) required for the propagation of feature annotation.</text>
</comment>
<keyword evidence="9" id="KW-0496">Mitochondrion</keyword>
<dbReference type="InterPro" id="IPR028879">
    <property type="entry name" value="NDOR1"/>
</dbReference>
<feature type="binding site" evidence="9">
    <location>
        <begin position="12"/>
        <end position="17"/>
    </location>
    <ligand>
        <name>FMN</name>
        <dbReference type="ChEBI" id="CHEBI:58210"/>
    </ligand>
</feature>
<dbReference type="InterPro" id="IPR001094">
    <property type="entry name" value="Flavdoxin-like"/>
</dbReference>
<evidence type="ECO:0000256" key="7">
    <source>
        <dbReference type="ARBA" id="ARBA00022857"/>
    </source>
</evidence>
<dbReference type="InterPro" id="IPR023173">
    <property type="entry name" value="NADPH_Cyt_P450_Rdtase_alpha"/>
</dbReference>
<keyword evidence="8 9" id="KW-0560">Oxidoreductase</keyword>
<feature type="binding site" evidence="9">
    <location>
        <position position="598"/>
    </location>
    <ligand>
        <name>FAD</name>
        <dbReference type="ChEBI" id="CHEBI:57692"/>
    </ligand>
</feature>
<dbReference type="SUPFAM" id="SSF52218">
    <property type="entry name" value="Flavoproteins"/>
    <property type="match status" value="1"/>
</dbReference>
<keyword evidence="3 9" id="KW-0963">Cytoplasm</keyword>
<dbReference type="Gene3D" id="2.40.30.10">
    <property type="entry name" value="Translation factors"/>
    <property type="match status" value="1"/>
</dbReference>
<comment type="similarity">
    <text evidence="9">In the C-terminal section; belongs to the flavoprotein pyridine nucleotide cytochrome reductase family.</text>
</comment>
<name>A0AAD6U2I4_9AGAR</name>
<dbReference type="GO" id="GO:0016651">
    <property type="term" value="F:oxidoreductase activity, acting on NAD(P)H"/>
    <property type="evidence" value="ECO:0007669"/>
    <property type="project" value="UniProtKB-UniRule"/>
</dbReference>
<dbReference type="InterPro" id="IPR017927">
    <property type="entry name" value="FAD-bd_FR_type"/>
</dbReference>
<feature type="domain" description="FAD-binding FR-type" evidence="11">
    <location>
        <begin position="194"/>
        <end position="430"/>
    </location>
</feature>
<feature type="binding site" evidence="9">
    <location>
        <position position="132"/>
    </location>
    <ligand>
        <name>FMN</name>
        <dbReference type="ChEBI" id="CHEBI:58210"/>
    </ligand>
</feature>
<keyword evidence="7 9" id="KW-0521">NADP</keyword>
<dbReference type="InterPro" id="IPR001433">
    <property type="entry name" value="OxRdtase_FAD/NAD-bd"/>
</dbReference>
<dbReference type="SUPFAM" id="SSF63380">
    <property type="entry name" value="Riboflavin synthase domain-like"/>
    <property type="match status" value="1"/>
</dbReference>
<dbReference type="Pfam" id="PF00175">
    <property type="entry name" value="NAD_binding_1"/>
    <property type="match status" value="1"/>
</dbReference>
<dbReference type="Gene3D" id="1.20.990.10">
    <property type="entry name" value="NADPH-cytochrome p450 Reductase, Chain A, domain 3"/>
    <property type="match status" value="1"/>
</dbReference>
<dbReference type="InterPro" id="IPR039261">
    <property type="entry name" value="FNR_nucleotide-bd"/>
</dbReference>
<dbReference type="InterPro" id="IPR017938">
    <property type="entry name" value="Riboflavin_synthase-like_b-brl"/>
</dbReference>
<reference evidence="12" key="1">
    <citation type="submission" date="2023-03" db="EMBL/GenBank/DDBJ databases">
        <title>Massive genome expansion in bonnet fungi (Mycena s.s.) driven by repeated elements and novel gene families across ecological guilds.</title>
        <authorList>
            <consortium name="Lawrence Berkeley National Laboratory"/>
            <person name="Harder C.B."/>
            <person name="Miyauchi S."/>
            <person name="Viragh M."/>
            <person name="Kuo A."/>
            <person name="Thoen E."/>
            <person name="Andreopoulos B."/>
            <person name="Lu D."/>
            <person name="Skrede I."/>
            <person name="Drula E."/>
            <person name="Henrissat B."/>
            <person name="Morin E."/>
            <person name="Kohler A."/>
            <person name="Barry K."/>
            <person name="LaButti K."/>
            <person name="Morin E."/>
            <person name="Salamov A."/>
            <person name="Lipzen A."/>
            <person name="Mereny Z."/>
            <person name="Hegedus B."/>
            <person name="Baldrian P."/>
            <person name="Stursova M."/>
            <person name="Weitz H."/>
            <person name="Taylor A."/>
            <person name="Grigoriev I.V."/>
            <person name="Nagy L.G."/>
            <person name="Martin F."/>
            <person name="Kauserud H."/>
        </authorList>
    </citation>
    <scope>NUCLEOTIDE SEQUENCE</scope>
    <source>
        <strain evidence="12">CBHHK173m</strain>
    </source>
</reference>
<comment type="subunit">
    <text evidence="9">Interacts with DRE2; as part of the cytosolic iron-sulfur (Fe-S) protein assembly (CIA) machinery.</text>
</comment>
<evidence type="ECO:0000256" key="8">
    <source>
        <dbReference type="ARBA" id="ARBA00023002"/>
    </source>
</evidence>
<sequence>MSDRGVLILYATETGTAREVADRLARQCRRIHLTCRVLSTDKYSLSDLISESLVLFVVSTTGAGSEPRSMTLMWKTLLRSDLPPDLFEDLSFAVFGLGDTAYEKFCWPAKKLSRRLNGLGATEMCDRGEGDDQDPLGLDGALGPWLEKVLAALLLMYPLPKSLEIIPAATIPPARLSVAQDPALAVLSSWLAAEYFYSATVKCNTRITAEAWSQDVRHLEFDYKDKIQYSPGDVAVVRPLALASDVEAFLAQMRWLEIADTPIRIKHIMIDQSLPEYLPAVVTLRVLFTEYIDFNAVPRRPFFEYLRYFTSDELEREKLDDFLSREGADDLYEYCYRVRRTIREVLAEFRHVEIPLEYICDVFPPLRARRFSIASSNKCFPSQIHLCVAIVRYRTKLKVPRRGVCTRFLAALQQGDKVQIRIEKGLLSLPTDVKIPVICVGPGTGVAPMRAVIQDRIHMGAPGNLSTPRLRIFPLRSTDNTLYFGCRSATHDQHYASEWGVHVSAGNLTYRTAFSRDGPEGTKRVYVQDLIKEDAERIWKLLHAGASILISGSSNKMPVAVKEALRMAVETHGKLEPVAAANFISAMEARGQLIEECWS</sequence>
<proteinExistence type="inferred from homology"/>
<protein>
    <recommendedName>
        <fullName evidence="9">NADPH-dependent diflavin oxidoreductase 1</fullName>
        <ecNumber evidence="9">1.18.1.-</ecNumber>
    </recommendedName>
    <alternativeName>
        <fullName evidence="9">NADPH-dependent FMN and FAD-containing oxidoreductase</fullName>
    </alternativeName>
</protein>
<evidence type="ECO:0000256" key="9">
    <source>
        <dbReference type="HAMAP-Rule" id="MF_03178"/>
    </source>
</evidence>
<dbReference type="PANTHER" id="PTHR19384:SF10">
    <property type="entry name" value="NADPH-DEPENDENT DIFLAVIN OXIDOREDUCTASE 1"/>
    <property type="match status" value="1"/>
</dbReference>
<evidence type="ECO:0000256" key="1">
    <source>
        <dbReference type="ARBA" id="ARBA00001917"/>
    </source>
</evidence>
<dbReference type="InterPro" id="IPR001709">
    <property type="entry name" value="Flavoprot_Pyr_Nucl_cyt_Rdtase"/>
</dbReference>
<dbReference type="GO" id="GO:0016226">
    <property type="term" value="P:iron-sulfur cluster assembly"/>
    <property type="evidence" value="ECO:0007669"/>
    <property type="project" value="UniProtKB-UniRule"/>
</dbReference>
<comment type="similarity">
    <text evidence="9">Belongs to the NADPH-dependent diflavin oxidoreductase NDOR1 family.</text>
</comment>
<dbReference type="EC" id="1.18.1.-" evidence="9"/>
<evidence type="ECO:0000313" key="12">
    <source>
        <dbReference type="EMBL" id="KAJ7086046.1"/>
    </source>
</evidence>
<feature type="binding site" evidence="9">
    <location>
        <begin position="59"/>
        <end position="62"/>
    </location>
    <ligand>
        <name>FMN</name>
        <dbReference type="ChEBI" id="CHEBI:58210"/>
    </ligand>
</feature>
<comment type="caution">
    <text evidence="12">The sequence shown here is derived from an EMBL/GenBank/DDBJ whole genome shotgun (WGS) entry which is preliminary data.</text>
</comment>
<feature type="binding site" evidence="9">
    <location>
        <begin position="524"/>
        <end position="528"/>
    </location>
    <ligand>
        <name>NADP(+)</name>
        <dbReference type="ChEBI" id="CHEBI:58349"/>
    </ligand>
</feature>
<keyword evidence="13" id="KW-1185">Reference proteome</keyword>
<dbReference type="PRINTS" id="PR00369">
    <property type="entry name" value="FLAVODOXIN"/>
</dbReference>
<comment type="similarity">
    <text evidence="9">In the N-terminal section; belongs to the flavodoxin family.</text>
</comment>